<gene>
    <name evidence="3" type="ORF">SHJJP9002_002015</name>
</gene>
<evidence type="ECO:0000313" key="3">
    <source>
        <dbReference type="EMBL" id="WZG10038.1"/>
    </source>
</evidence>
<evidence type="ECO:0000313" key="4">
    <source>
        <dbReference type="Proteomes" id="UP001468345"/>
    </source>
</evidence>
<dbReference type="EMBL" id="CP133006">
    <property type="protein sequence ID" value="WZG10038.1"/>
    <property type="molecule type" value="Genomic_DNA"/>
</dbReference>
<dbReference type="Proteomes" id="UP001468345">
    <property type="component" value="Chromosome"/>
</dbReference>
<keyword evidence="2" id="KW-0812">Transmembrane</keyword>
<reference evidence="3 4" key="1">
    <citation type="journal article" date="2024" name="ISME J.">
        <title>Staphylococcus epidermidis bacteriocin A37 kills natural competitors with a unique mechanism of action.</title>
        <authorList>
            <person name="Puls J.S."/>
            <person name="Winnerling B."/>
            <person name="Power J.J."/>
            <person name="Kruger A.M."/>
            <person name="Brajtenbach D."/>
            <person name="Johnson M."/>
            <person name="Bilici K."/>
            <person name="Camus L."/>
            <person name="Fliesswasser T."/>
            <person name="Schneider T."/>
            <person name="Sahl H.G."/>
            <person name="Ghosal D."/>
            <person name="Kubitscheck U."/>
            <person name="Heilbronner S."/>
            <person name="Grein F."/>
        </authorList>
    </citation>
    <scope>NUCLEOTIDE SEQUENCE [LARGE SCALE GENOMIC DNA]</scope>
    <source>
        <strain evidence="3 4">SCK7</strain>
    </source>
</reference>
<keyword evidence="2" id="KW-1133">Transmembrane helix</keyword>
<keyword evidence="4" id="KW-1185">Reference proteome</keyword>
<accession>A0ABZ2WCV3</accession>
<evidence type="ECO:0008006" key="5">
    <source>
        <dbReference type="Google" id="ProtNLM"/>
    </source>
</evidence>
<protein>
    <recommendedName>
        <fullName evidence="5">EamA domain-containing protein</fullName>
    </recommendedName>
</protein>
<evidence type="ECO:0000256" key="2">
    <source>
        <dbReference type="SAM" id="Phobius"/>
    </source>
</evidence>
<proteinExistence type="predicted"/>
<evidence type="ECO:0000256" key="1">
    <source>
        <dbReference type="ARBA" id="ARBA00004127"/>
    </source>
</evidence>
<dbReference type="SUPFAM" id="SSF103481">
    <property type="entry name" value="Multidrug resistance efflux transporter EmrE"/>
    <property type="match status" value="1"/>
</dbReference>
<name>A0ABZ2WCV3_9STAP</name>
<feature type="transmembrane region" description="Helical" evidence="2">
    <location>
        <begin position="12"/>
        <end position="37"/>
    </location>
</feature>
<sequence>MSLYLTPACALVLSFIMVGELPSMVAMIGGIVTLIGVTITTNHAKNID</sequence>
<organism evidence="3 4">
    <name type="scientific">Staphylococcus casei</name>
    <dbReference type="NCBI Taxonomy" id="201828"/>
    <lineage>
        <taxon>Bacteria</taxon>
        <taxon>Bacillati</taxon>
        <taxon>Bacillota</taxon>
        <taxon>Bacilli</taxon>
        <taxon>Bacillales</taxon>
        <taxon>Staphylococcaceae</taxon>
        <taxon>Staphylococcus</taxon>
    </lineage>
</organism>
<keyword evidence="2" id="KW-0472">Membrane</keyword>
<comment type="subcellular location">
    <subcellularLocation>
        <location evidence="1">Endomembrane system</location>
        <topology evidence="1">Multi-pass membrane protein</topology>
    </subcellularLocation>
</comment>
<dbReference type="InterPro" id="IPR052756">
    <property type="entry name" value="Alkyne_AA_exporter"/>
</dbReference>
<dbReference type="InterPro" id="IPR037185">
    <property type="entry name" value="EmrE-like"/>
</dbReference>
<dbReference type="PANTHER" id="PTHR12715">
    <property type="entry name" value="TRANSPORTER, DRUG/METABOLITE EXPORTER FAMILY"/>
    <property type="match status" value="1"/>
</dbReference>
<dbReference type="RefSeq" id="WP_176721581.1">
    <property type="nucleotide sequence ID" value="NZ_CP125718.1"/>
</dbReference>
<dbReference type="PANTHER" id="PTHR12715:SF4">
    <property type="entry name" value="EAMA DOMAIN-CONTAINING PROTEIN"/>
    <property type="match status" value="1"/>
</dbReference>